<protein>
    <submittedName>
        <fullName evidence="1">Uncharacterized protein</fullName>
    </submittedName>
</protein>
<name>A0A0C1ECW0_9BACT</name>
<proteinExistence type="predicted"/>
<gene>
    <name evidence="1" type="ORF">DB43_FK00180</name>
</gene>
<evidence type="ECO:0000313" key="2">
    <source>
        <dbReference type="Proteomes" id="UP000031307"/>
    </source>
</evidence>
<evidence type="ECO:0000313" key="1">
    <source>
        <dbReference type="EMBL" id="KIA77913.1"/>
    </source>
</evidence>
<dbReference type="PATRIC" id="fig|83552.4.peg.916"/>
<sequence>MVRKTKEICIFGFVQISASYRSNDTIYGVARISMNKKNFKPLQLIQQFPLKNDVLNQKLEQYVASEMERTQNDKKEQHSNIGGWQSKRDLHAHLADDSSKGLLLELFQSFSAPMSQYISSCSELFNVQSNENYDWNYTGAWFNVAVRGGYNAPHVHPLSQISAAYYIYTEEPSSEYPFSGRIDFIIDNITYHFFPKPGTLILFPSDTLHFVHPYYGSTPRISLSFNVNNVHTVHLLPT</sequence>
<dbReference type="InterPro" id="IPR012668">
    <property type="entry name" value="CHP02466"/>
</dbReference>
<dbReference type="AlphaFoldDB" id="A0A0C1ECW0"/>
<accession>A0A0C1ECW0</accession>
<comment type="caution">
    <text evidence="1">The sequence shown here is derived from an EMBL/GenBank/DDBJ whole genome shotgun (WGS) entry which is preliminary data.</text>
</comment>
<reference evidence="1 2" key="1">
    <citation type="journal article" date="2014" name="Mol. Biol. Evol.">
        <title>Massive expansion of Ubiquitination-related gene families within the Chlamydiae.</title>
        <authorList>
            <person name="Domman D."/>
            <person name="Collingro A."/>
            <person name="Lagkouvardos I."/>
            <person name="Gehre L."/>
            <person name="Weinmaier T."/>
            <person name="Rattei T."/>
            <person name="Subtil A."/>
            <person name="Horn M."/>
        </authorList>
    </citation>
    <scope>NUCLEOTIDE SEQUENCE [LARGE SCALE GENOMIC DNA]</scope>
    <source>
        <strain evidence="1 2">OEW1</strain>
    </source>
</reference>
<dbReference type="Pfam" id="PF13759">
    <property type="entry name" value="2OG-FeII_Oxy_5"/>
    <property type="match status" value="1"/>
</dbReference>
<dbReference type="EMBL" id="JSAM01000055">
    <property type="protein sequence ID" value="KIA77913.1"/>
    <property type="molecule type" value="Genomic_DNA"/>
</dbReference>
<organism evidence="1 2">
    <name type="scientific">Parachlamydia acanthamoebae</name>
    <dbReference type="NCBI Taxonomy" id="83552"/>
    <lineage>
        <taxon>Bacteria</taxon>
        <taxon>Pseudomonadati</taxon>
        <taxon>Chlamydiota</taxon>
        <taxon>Chlamydiia</taxon>
        <taxon>Parachlamydiales</taxon>
        <taxon>Parachlamydiaceae</taxon>
        <taxon>Parachlamydia</taxon>
    </lineage>
</organism>
<dbReference type="Proteomes" id="UP000031307">
    <property type="component" value="Unassembled WGS sequence"/>
</dbReference>
<dbReference type="Gene3D" id="2.60.120.620">
    <property type="entry name" value="q2cbj1_9rhob like domain"/>
    <property type="match status" value="1"/>
</dbReference>